<evidence type="ECO:0000256" key="2">
    <source>
        <dbReference type="ARBA" id="ARBA00022670"/>
    </source>
</evidence>
<evidence type="ECO:0000313" key="8">
    <source>
        <dbReference type="Proteomes" id="UP001642483"/>
    </source>
</evidence>
<dbReference type="PANTHER" id="PTHR21711">
    <property type="entry name" value="MITOCHONDRIAL INNER MEMBRANE PROTEASE"/>
    <property type="match status" value="1"/>
</dbReference>
<dbReference type="EMBL" id="CAWYQH010000046">
    <property type="protein sequence ID" value="CAK8678250.1"/>
    <property type="molecule type" value="Genomic_DNA"/>
</dbReference>
<accession>A0ABP0FEZ3</accession>
<keyword evidence="3 6" id="KW-0479">Metal-binding</keyword>
<protein>
    <recommendedName>
        <fullName evidence="6">Mitochondrial inner membrane protease ATP23</fullName>
        <ecNumber evidence="6">3.4.24.-</ecNumber>
    </recommendedName>
</protein>
<keyword evidence="8" id="KW-1185">Reference proteome</keyword>
<dbReference type="Proteomes" id="UP001642483">
    <property type="component" value="Unassembled WGS sequence"/>
</dbReference>
<evidence type="ECO:0000313" key="7">
    <source>
        <dbReference type="EMBL" id="CAK8678250.1"/>
    </source>
</evidence>
<dbReference type="Pfam" id="PF09768">
    <property type="entry name" value="Peptidase_M76"/>
    <property type="match status" value="1"/>
</dbReference>
<dbReference type="InterPro" id="IPR019165">
    <property type="entry name" value="Peptidase_M76_ATP23"/>
</dbReference>
<evidence type="ECO:0000256" key="6">
    <source>
        <dbReference type="RuleBase" id="RU364057"/>
    </source>
</evidence>
<evidence type="ECO:0000256" key="5">
    <source>
        <dbReference type="ARBA" id="ARBA00023049"/>
    </source>
</evidence>
<comment type="similarity">
    <text evidence="1 6">Belongs to the peptidase M76 family.</text>
</comment>
<dbReference type="PANTHER" id="PTHR21711:SF0">
    <property type="entry name" value="MITOCHONDRIAL INNER MEMBRANE PROTEASE ATP23 HOMOLOG"/>
    <property type="match status" value="1"/>
</dbReference>
<sequence length="219" mass="25251">MRHENGKDKTGKTREMVNKILSLKHKSPFVGTLIEAMSDAGCKVNPYKHICIEDCHSNFNIFGGFDSENNQVVLCQNKFDDVYLDFDKFAQMESLLSHELVHAFDHCRANVDFYTNPKHLMCSEIRAASLSGQCTYGSNLIESTLNAVQSYHKTCVRKAALRSFRALFPAWSLDQSYNLLNEVFYSCYNDFSPFDRIPLTKKQAELSYKAYLNRHRYKV</sequence>
<evidence type="ECO:0000256" key="3">
    <source>
        <dbReference type="ARBA" id="ARBA00022723"/>
    </source>
</evidence>
<gene>
    <name evidence="7" type="ORF">CVLEPA_LOCUS8187</name>
</gene>
<dbReference type="EC" id="3.4.24.-" evidence="6"/>
<comment type="caution">
    <text evidence="7">The sequence shown here is derived from an EMBL/GenBank/DDBJ whole genome shotgun (WGS) entry which is preliminary data.</text>
</comment>
<keyword evidence="4 6" id="KW-0378">Hydrolase</keyword>
<evidence type="ECO:0000256" key="1">
    <source>
        <dbReference type="ARBA" id="ARBA00009915"/>
    </source>
</evidence>
<keyword evidence="5 6" id="KW-0482">Metalloprotease</keyword>
<keyword evidence="2 6" id="KW-0645">Protease</keyword>
<proteinExistence type="inferred from homology"/>
<name>A0ABP0FEZ3_CLALP</name>
<reference evidence="7 8" key="1">
    <citation type="submission" date="2024-02" db="EMBL/GenBank/DDBJ databases">
        <authorList>
            <person name="Daric V."/>
            <person name="Darras S."/>
        </authorList>
    </citation>
    <scope>NUCLEOTIDE SEQUENCE [LARGE SCALE GENOMIC DNA]</scope>
</reference>
<evidence type="ECO:0000256" key="4">
    <source>
        <dbReference type="ARBA" id="ARBA00022801"/>
    </source>
</evidence>
<organism evidence="7 8">
    <name type="scientific">Clavelina lepadiformis</name>
    <name type="common">Light-bulb sea squirt</name>
    <name type="synonym">Ascidia lepadiformis</name>
    <dbReference type="NCBI Taxonomy" id="159417"/>
    <lineage>
        <taxon>Eukaryota</taxon>
        <taxon>Metazoa</taxon>
        <taxon>Chordata</taxon>
        <taxon>Tunicata</taxon>
        <taxon>Ascidiacea</taxon>
        <taxon>Aplousobranchia</taxon>
        <taxon>Clavelinidae</taxon>
        <taxon>Clavelina</taxon>
    </lineage>
</organism>